<evidence type="ECO:0000256" key="4">
    <source>
        <dbReference type="ARBA" id="ARBA00022729"/>
    </source>
</evidence>
<reference evidence="6" key="1">
    <citation type="journal article" date="2011" name="Plant Cell">
        <title>Transcriptional programming and functional interactions within the Phytophthora sojae RXLR effector repertoire.</title>
        <authorList>
            <person name="Wang Q."/>
            <person name="Han C."/>
            <person name="Ferreira A.O."/>
            <person name="Yu X."/>
            <person name="Ye W."/>
            <person name="Tripathy S."/>
            <person name="Kale S.D."/>
            <person name="Gu B."/>
            <person name="Sheng Y."/>
            <person name="Sui Y."/>
            <person name="Wang X."/>
            <person name="Zhang Z."/>
            <person name="Cheng B."/>
            <person name="Dong S."/>
            <person name="Shan W."/>
            <person name="Zheng X."/>
            <person name="Dou D."/>
            <person name="Tyler B.M."/>
            <person name="Wang Y."/>
        </authorList>
    </citation>
    <scope>NUCLEOTIDE SEQUENCE</scope>
    <source>
        <strain evidence="6">P7074</strain>
        <strain evidence="7">P7076</strain>
    </source>
</reference>
<proteinExistence type="inferred from homology"/>
<sequence>MRFHHLVLPIAAMLVASAQAAPTAHQNQVQGAIDNKQSGPRFLRVDKTADDEERAGEVYHLSKSEKSIAFVKTSSHILFDAPTRTPLQSC</sequence>
<comment type="domain">
    <text evidence="5">The RxLR-dEER motif acts to carry the protein into the host cell cytoplasm through binding to cell surface phosphatidylinositol-3-phosphate.</text>
</comment>
<organism evidence="6">
    <name type="scientific">Phytophthora sojae</name>
    <name type="common">Soybean stem and root rot agent</name>
    <name type="synonym">Phytophthora megasperma f. sp. glycines</name>
    <dbReference type="NCBI Taxonomy" id="67593"/>
    <lineage>
        <taxon>Eukaryota</taxon>
        <taxon>Sar</taxon>
        <taxon>Stramenopiles</taxon>
        <taxon>Oomycota</taxon>
        <taxon>Peronosporomycetes</taxon>
        <taxon>Peronosporales</taxon>
        <taxon>Peronosporaceae</taxon>
        <taxon>Phytophthora</taxon>
    </lineage>
</organism>
<keyword evidence="4 5" id="KW-0732">Signal</keyword>
<dbReference type="EMBL" id="JN254264">
    <property type="protein sequence ID" value="AEK81077.1"/>
    <property type="molecule type" value="Genomic_DNA"/>
</dbReference>
<evidence type="ECO:0000313" key="7">
    <source>
        <dbReference type="EMBL" id="AEK81078.1"/>
    </source>
</evidence>
<dbReference type="AlphaFoldDB" id="E0W567"/>
<dbReference type="RefSeq" id="XP_009516856.1">
    <property type="nucleotide sequence ID" value="XM_009518561.1"/>
</dbReference>
<accession>E0W567</accession>
<feature type="chain" id="PRO_5007652903" description="RxLR effector protein" evidence="5">
    <location>
        <begin position="21"/>
        <end position="90"/>
    </location>
</feature>
<evidence type="ECO:0000256" key="5">
    <source>
        <dbReference type="RuleBase" id="RU367124"/>
    </source>
</evidence>
<feature type="signal peptide" evidence="5">
    <location>
        <begin position="1"/>
        <end position="20"/>
    </location>
</feature>
<dbReference type="VEuPathDB" id="FungiDB:PHYSODRAFT_284483"/>
<dbReference type="EMBL" id="JN254265">
    <property type="protein sequence ID" value="AEK81078.1"/>
    <property type="molecule type" value="Genomic_DNA"/>
</dbReference>
<name>E0W567_PHYSO</name>
<dbReference type="InterPro" id="IPR031825">
    <property type="entry name" value="RXLR"/>
</dbReference>
<comment type="function">
    <text evidence="5">Effector that suppresses plant defense responses during pathogen infection.</text>
</comment>
<evidence type="ECO:0000256" key="2">
    <source>
        <dbReference type="ARBA" id="ARBA00010400"/>
    </source>
</evidence>
<comment type="subcellular location">
    <subcellularLocation>
        <location evidence="1 5">Secreted</location>
    </subcellularLocation>
</comment>
<evidence type="ECO:0000313" key="6">
    <source>
        <dbReference type="EMBL" id="AEK81077.1"/>
    </source>
</evidence>
<gene>
    <name evidence="6" type="primary">Avh</name>
</gene>
<dbReference type="Pfam" id="PF16810">
    <property type="entry name" value="RXLR"/>
    <property type="match status" value="1"/>
</dbReference>
<dbReference type="KEGG" id="psoj:PHYSODRAFT_284483"/>
<keyword evidence="3 5" id="KW-0964">Secreted</keyword>
<protein>
    <recommendedName>
        <fullName evidence="5">RxLR effector protein</fullName>
    </recommendedName>
</protein>
<evidence type="ECO:0000256" key="1">
    <source>
        <dbReference type="ARBA" id="ARBA00004613"/>
    </source>
</evidence>
<comment type="similarity">
    <text evidence="2 5">Belongs to the RxLR effector family.</text>
</comment>
<evidence type="ECO:0000256" key="3">
    <source>
        <dbReference type="ARBA" id="ARBA00022525"/>
    </source>
</evidence>